<name>A0A0L6CLA5_9MICO</name>
<evidence type="ECO:0000313" key="4">
    <source>
        <dbReference type="EMBL" id="KNX38542.1"/>
    </source>
</evidence>
<dbReference type="PANTHER" id="PTHR43877">
    <property type="entry name" value="AMINOALKYLPHOSPHONATE N-ACETYLTRANSFERASE-RELATED-RELATED"/>
    <property type="match status" value="1"/>
</dbReference>
<dbReference type="InterPro" id="IPR016181">
    <property type="entry name" value="Acyl_CoA_acyltransferase"/>
</dbReference>
<dbReference type="RefSeq" id="WP_050671015.1">
    <property type="nucleotide sequence ID" value="NZ_LAIR01000002.1"/>
</dbReference>
<evidence type="ECO:0000259" key="3">
    <source>
        <dbReference type="PROSITE" id="PS51186"/>
    </source>
</evidence>
<dbReference type="InterPro" id="IPR000182">
    <property type="entry name" value="GNAT_dom"/>
</dbReference>
<feature type="domain" description="N-acetyltransferase" evidence="3">
    <location>
        <begin position="4"/>
        <end position="156"/>
    </location>
</feature>
<comment type="caution">
    <text evidence="4">The sequence shown here is derived from an EMBL/GenBank/DDBJ whole genome shotgun (WGS) entry which is preliminary data.</text>
</comment>
<organism evidence="4 5">
    <name type="scientific">Luteipulveratus halotolerans</name>
    <dbReference type="NCBI Taxonomy" id="1631356"/>
    <lineage>
        <taxon>Bacteria</taxon>
        <taxon>Bacillati</taxon>
        <taxon>Actinomycetota</taxon>
        <taxon>Actinomycetes</taxon>
        <taxon>Micrococcales</taxon>
        <taxon>Dermacoccaceae</taxon>
        <taxon>Luteipulveratus</taxon>
    </lineage>
</organism>
<dbReference type="OrthoDB" id="9799092at2"/>
<dbReference type="STRING" id="1631356.VV01_17540"/>
<keyword evidence="1" id="KW-0808">Transferase</keyword>
<keyword evidence="2" id="KW-0012">Acyltransferase</keyword>
<dbReference type="Gene3D" id="3.40.630.30">
    <property type="match status" value="1"/>
</dbReference>
<evidence type="ECO:0000256" key="2">
    <source>
        <dbReference type="ARBA" id="ARBA00023315"/>
    </source>
</evidence>
<evidence type="ECO:0000256" key="1">
    <source>
        <dbReference type="ARBA" id="ARBA00022679"/>
    </source>
</evidence>
<evidence type="ECO:0000313" key="5">
    <source>
        <dbReference type="Proteomes" id="UP000037397"/>
    </source>
</evidence>
<gene>
    <name evidence="4" type="ORF">VV01_17540</name>
</gene>
<reference evidence="5" key="1">
    <citation type="submission" date="2015-03" db="EMBL/GenBank/DDBJ databases">
        <title>Luteipulveratus halotolerans sp. nov., a novel actinobacterium (Dermacoccaceae) from Sarawak, Malaysia.</title>
        <authorList>
            <person name="Juboi H."/>
            <person name="Basik A."/>
            <person name="Shamsul S.S."/>
            <person name="Arnold P."/>
            <person name="Schmitt E.K."/>
            <person name="Sanglier J.-J."/>
            <person name="Yeo T."/>
        </authorList>
    </citation>
    <scope>NUCLEOTIDE SEQUENCE [LARGE SCALE GENOMIC DNA]</scope>
    <source>
        <strain evidence="5">C296001</strain>
    </source>
</reference>
<dbReference type="InterPro" id="IPR050832">
    <property type="entry name" value="Bact_Acetyltransf"/>
</dbReference>
<sequence length="158" mass="17513">MSEPLVRYATVDDLELWKDVRLRSLAESPDAFGSTLAREQAFTDAEWRERLSPPSVLVLVDGEAVGLGGGFEIEPGTMIVVAMWLDPAWRGRGLSRQVLDLVVAWARERGMRVQLDVTRGNEAARAAYLAYGFEPTGRSVPLREGSDLVVEEMTLPRP</sequence>
<dbReference type="Pfam" id="PF00583">
    <property type="entry name" value="Acetyltransf_1"/>
    <property type="match status" value="1"/>
</dbReference>
<dbReference type="EMBL" id="LAIR01000002">
    <property type="protein sequence ID" value="KNX38542.1"/>
    <property type="molecule type" value="Genomic_DNA"/>
</dbReference>
<dbReference type="CDD" id="cd04301">
    <property type="entry name" value="NAT_SF"/>
    <property type="match status" value="1"/>
</dbReference>
<dbReference type="AlphaFoldDB" id="A0A0L6CLA5"/>
<dbReference type="SUPFAM" id="SSF55729">
    <property type="entry name" value="Acyl-CoA N-acyltransferases (Nat)"/>
    <property type="match status" value="1"/>
</dbReference>
<dbReference type="Proteomes" id="UP000037397">
    <property type="component" value="Unassembled WGS sequence"/>
</dbReference>
<proteinExistence type="predicted"/>
<accession>A0A0L6CLA5</accession>
<dbReference type="PROSITE" id="PS51186">
    <property type="entry name" value="GNAT"/>
    <property type="match status" value="1"/>
</dbReference>
<protein>
    <recommendedName>
        <fullName evidence="3">N-acetyltransferase domain-containing protein</fullName>
    </recommendedName>
</protein>
<keyword evidence="5" id="KW-1185">Reference proteome</keyword>
<dbReference type="GO" id="GO:0016747">
    <property type="term" value="F:acyltransferase activity, transferring groups other than amino-acyl groups"/>
    <property type="evidence" value="ECO:0007669"/>
    <property type="project" value="InterPro"/>
</dbReference>